<dbReference type="Proteomes" id="UP001058860">
    <property type="component" value="Chromosome"/>
</dbReference>
<evidence type="ECO:0000313" key="2">
    <source>
        <dbReference type="Proteomes" id="UP001058860"/>
    </source>
</evidence>
<keyword evidence="2" id="KW-1185">Reference proteome</keyword>
<name>A0ABY5PKE4_9ACTN</name>
<organism evidence="1 2">
    <name type="scientific">Svornostia abyssi</name>
    <dbReference type="NCBI Taxonomy" id="2898438"/>
    <lineage>
        <taxon>Bacteria</taxon>
        <taxon>Bacillati</taxon>
        <taxon>Actinomycetota</taxon>
        <taxon>Thermoleophilia</taxon>
        <taxon>Solirubrobacterales</taxon>
        <taxon>Baekduiaceae</taxon>
        <taxon>Svornostia</taxon>
    </lineage>
</organism>
<proteinExistence type="predicted"/>
<gene>
    <name evidence="1" type="ORF">LRS13_06305</name>
</gene>
<sequence length="391" mass="42524">MTARPLVALPGGLPERPANWEQLLREAVRAEFQVEVFFPDADDPVLFGPRCVVDGCLARGLQRTEAMRGHLCQGHARAWRTDGQPPLRAWLRHGARSLRGERVAVACAAVGCRRSVDTHGLCYAHRRHWQRARCPPIETFARAAPAVRTSSSACAVAGCRFPAIAGQGLCDTHHRSFGWLATRRPGLEPADYVEHLATARQQIRPRFDLRGVGTVVALELGYALQCRHDQRGAAITPLIFGQVARWLRERPVDSLLIGSDAAWASAAGRALHAEHARQPAGLASLLPRHAGEVARRAPRWRGLGLGHVADETHRHRRPLLPPADQAHLLLRHPARLATRTGQALGALADHHGHQVTGVGVGVDQLATTLHQLAGSPRRAPCRTRAAHASAA</sequence>
<dbReference type="RefSeq" id="WP_353865601.1">
    <property type="nucleotide sequence ID" value="NZ_CP088295.1"/>
</dbReference>
<dbReference type="EMBL" id="CP088295">
    <property type="protein sequence ID" value="UUY05138.1"/>
    <property type="molecule type" value="Genomic_DNA"/>
</dbReference>
<evidence type="ECO:0000313" key="1">
    <source>
        <dbReference type="EMBL" id="UUY05138.1"/>
    </source>
</evidence>
<evidence type="ECO:0008006" key="3">
    <source>
        <dbReference type="Google" id="ProtNLM"/>
    </source>
</evidence>
<reference evidence="2" key="1">
    <citation type="submission" date="2021-11" db="EMBL/GenBank/DDBJ databases">
        <title>Cultivation dependent microbiological survey of springs from the worlds oldest radium mine currently devoted to the extraction of radon-saturated water.</title>
        <authorList>
            <person name="Kapinusova G."/>
            <person name="Smrhova T."/>
            <person name="Strejcek M."/>
            <person name="Suman J."/>
            <person name="Jani K."/>
            <person name="Pajer P."/>
            <person name="Uhlik O."/>
        </authorList>
    </citation>
    <scope>NUCLEOTIDE SEQUENCE [LARGE SCALE GENOMIC DNA]</scope>
    <source>
        <strain evidence="2">J379</strain>
    </source>
</reference>
<protein>
    <recommendedName>
        <fullName evidence="3">Transposase</fullName>
    </recommendedName>
</protein>
<accession>A0ABY5PKE4</accession>